<dbReference type="EnsemblMetazoa" id="XM_038017042.1">
    <property type="protein sequence ID" value="XP_037872970.1"/>
    <property type="gene ID" value="LOC119629813"/>
</dbReference>
<dbReference type="AlphaFoldDB" id="A0A8R2M3V8"/>
<evidence type="ECO:0000313" key="1">
    <source>
        <dbReference type="EnsemblMetazoa" id="XP_037872970.1"/>
    </source>
</evidence>
<dbReference type="InterPro" id="IPR016024">
    <property type="entry name" value="ARM-type_fold"/>
</dbReference>
<reference evidence="2" key="1">
    <citation type="journal article" date="2008" name="Insect Biochem. Mol. Biol.">
        <title>The genome of a lepidopteran model insect, the silkworm Bombyx mori.</title>
        <authorList>
            <consortium name="International Silkworm Genome Consortium"/>
        </authorList>
    </citation>
    <scope>NUCLEOTIDE SEQUENCE [LARGE SCALE GENOMIC DNA]</scope>
    <source>
        <strain evidence="2">p50T</strain>
    </source>
</reference>
<sequence length="134" mass="14793">MLCDLYSTEIIMPNMIWSAGRTAEAIRTAAVACLCSALQDSPQDERIRAENGGDGDTVDKEVNLFPTKESLEPFLDEMVPLLMGLVEDNSTLTRQHTLRAVCCLATLARQRGCFTADILNKMYFGTFRGNVAIN</sequence>
<evidence type="ECO:0000313" key="2">
    <source>
        <dbReference type="Proteomes" id="UP000005204"/>
    </source>
</evidence>
<reference evidence="1" key="2">
    <citation type="submission" date="2022-06" db="UniProtKB">
        <authorList>
            <consortium name="EnsemblMetazoa"/>
        </authorList>
    </citation>
    <scope>IDENTIFICATION</scope>
    <source>
        <strain evidence="1">p50T (Dazao)</strain>
    </source>
</reference>
<keyword evidence="2" id="KW-1185">Reference proteome</keyword>
<organism evidence="1 2">
    <name type="scientific">Bombyx mori</name>
    <name type="common">Silk moth</name>
    <dbReference type="NCBI Taxonomy" id="7091"/>
    <lineage>
        <taxon>Eukaryota</taxon>
        <taxon>Metazoa</taxon>
        <taxon>Ecdysozoa</taxon>
        <taxon>Arthropoda</taxon>
        <taxon>Hexapoda</taxon>
        <taxon>Insecta</taxon>
        <taxon>Pterygota</taxon>
        <taxon>Neoptera</taxon>
        <taxon>Endopterygota</taxon>
        <taxon>Lepidoptera</taxon>
        <taxon>Glossata</taxon>
        <taxon>Ditrysia</taxon>
        <taxon>Bombycoidea</taxon>
        <taxon>Bombycidae</taxon>
        <taxon>Bombycinae</taxon>
        <taxon>Bombyx</taxon>
    </lineage>
</organism>
<dbReference type="Proteomes" id="UP000005204">
    <property type="component" value="Unassembled WGS sequence"/>
</dbReference>
<accession>A0A8R2M3V8</accession>
<dbReference type="SUPFAM" id="SSF48371">
    <property type="entry name" value="ARM repeat"/>
    <property type="match status" value="1"/>
</dbReference>
<name>A0A8R2M3V8_BOMMO</name>
<proteinExistence type="predicted"/>
<protein>
    <submittedName>
        <fullName evidence="1">Uncharacterized protein</fullName>
    </submittedName>
</protein>